<dbReference type="InterPro" id="IPR011333">
    <property type="entry name" value="SKP1/BTB/POZ_sf"/>
</dbReference>
<dbReference type="OrthoDB" id="1022638at2759"/>
<name>A0A8H2ZQZ8_9HELO</name>
<protein>
    <submittedName>
        <fullName evidence="2">C61c74f5-1873-492e-b0b6-e92bbcac672e</fullName>
    </submittedName>
</protein>
<reference evidence="2" key="1">
    <citation type="submission" date="2020-10" db="EMBL/GenBank/DDBJ databases">
        <authorList>
            <person name="Kusch S."/>
        </authorList>
    </citation>
    <scope>NUCLEOTIDE SEQUENCE</scope>
    <source>
        <strain evidence="2">SwB9</strain>
    </source>
</reference>
<gene>
    <name evidence="2" type="ORF">SCLTRI_LOCUS5706</name>
</gene>
<accession>A0A8H2ZQZ8</accession>
<feature type="domain" description="BTB" evidence="1">
    <location>
        <begin position="43"/>
        <end position="109"/>
    </location>
</feature>
<evidence type="ECO:0000259" key="1">
    <source>
        <dbReference type="PROSITE" id="PS50097"/>
    </source>
</evidence>
<dbReference type="InterPro" id="IPR000210">
    <property type="entry name" value="BTB/POZ_dom"/>
</dbReference>
<keyword evidence="3" id="KW-1185">Reference proteome</keyword>
<dbReference type="PROSITE" id="PS50097">
    <property type="entry name" value="BTB"/>
    <property type="match status" value="1"/>
</dbReference>
<sequence>MSIDTQTIASYMWQEADPRFAPLPGRNRQAQSNMMQLSDHEMVEITVVKSGYENEFIVHKELLTRYQQKLFAKIFGPGENLESLRLVEDPKVFVGLLQFAYRGRFWLPETVGDIDTLWDIYLLAEKKEIPNLQDVMMNRITCFYFQTKTFPTMEVIRHVYKHTKREFGTQKQSVARRFLARCYVCISFNFFYGGTCADTYKRIEDARINIEGLHLDTLQAIHQPAGTQWKMDLDPRDSRRVSQCDYHQHARNEKCPLHRETPFNNEADR</sequence>
<dbReference type="AlphaFoldDB" id="A0A8H2ZQZ8"/>
<evidence type="ECO:0000313" key="2">
    <source>
        <dbReference type="EMBL" id="CAD6445990.1"/>
    </source>
</evidence>
<organism evidence="2 3">
    <name type="scientific">Sclerotinia trifoliorum</name>
    <dbReference type="NCBI Taxonomy" id="28548"/>
    <lineage>
        <taxon>Eukaryota</taxon>
        <taxon>Fungi</taxon>
        <taxon>Dikarya</taxon>
        <taxon>Ascomycota</taxon>
        <taxon>Pezizomycotina</taxon>
        <taxon>Leotiomycetes</taxon>
        <taxon>Helotiales</taxon>
        <taxon>Sclerotiniaceae</taxon>
        <taxon>Sclerotinia</taxon>
    </lineage>
</organism>
<dbReference type="SUPFAM" id="SSF54695">
    <property type="entry name" value="POZ domain"/>
    <property type="match status" value="1"/>
</dbReference>
<evidence type="ECO:0000313" key="3">
    <source>
        <dbReference type="Proteomes" id="UP000624404"/>
    </source>
</evidence>
<dbReference type="Proteomes" id="UP000624404">
    <property type="component" value="Unassembled WGS sequence"/>
</dbReference>
<dbReference type="Gene3D" id="3.30.710.10">
    <property type="entry name" value="Potassium Channel Kv1.1, Chain A"/>
    <property type="match status" value="1"/>
</dbReference>
<comment type="caution">
    <text evidence="2">The sequence shown here is derived from an EMBL/GenBank/DDBJ whole genome shotgun (WGS) entry which is preliminary data.</text>
</comment>
<dbReference type="EMBL" id="CAJHIA010000017">
    <property type="protein sequence ID" value="CAD6445990.1"/>
    <property type="molecule type" value="Genomic_DNA"/>
</dbReference>
<proteinExistence type="predicted"/>